<accession>A0A1I3YSK2</accession>
<keyword evidence="3" id="KW-1003">Cell membrane</keyword>
<gene>
    <name evidence="8" type="ORF">SAMN04488518_104173</name>
</gene>
<dbReference type="NCBIfam" id="TIGR00842">
    <property type="entry name" value="bcct"/>
    <property type="match status" value="1"/>
</dbReference>
<feature type="transmembrane region" description="Helical" evidence="7">
    <location>
        <begin position="232"/>
        <end position="252"/>
    </location>
</feature>
<feature type="transmembrane region" description="Helical" evidence="7">
    <location>
        <begin position="264"/>
        <end position="284"/>
    </location>
</feature>
<evidence type="ECO:0000256" key="6">
    <source>
        <dbReference type="ARBA" id="ARBA00023136"/>
    </source>
</evidence>
<organism evidence="8 9">
    <name type="scientific">Pseudovibrio ascidiaceicola</name>
    <dbReference type="NCBI Taxonomy" id="285279"/>
    <lineage>
        <taxon>Bacteria</taxon>
        <taxon>Pseudomonadati</taxon>
        <taxon>Pseudomonadota</taxon>
        <taxon>Alphaproteobacteria</taxon>
        <taxon>Hyphomicrobiales</taxon>
        <taxon>Stappiaceae</taxon>
        <taxon>Pseudovibrio</taxon>
    </lineage>
</organism>
<feature type="transmembrane region" description="Helical" evidence="7">
    <location>
        <begin position="12"/>
        <end position="30"/>
    </location>
</feature>
<proteinExistence type="predicted"/>
<dbReference type="InterPro" id="IPR000060">
    <property type="entry name" value="BCCT_transptr"/>
</dbReference>
<keyword evidence="9" id="KW-1185">Reference proteome</keyword>
<feature type="transmembrane region" description="Helical" evidence="7">
    <location>
        <begin position="42"/>
        <end position="67"/>
    </location>
</feature>
<evidence type="ECO:0000313" key="9">
    <source>
        <dbReference type="Proteomes" id="UP000199598"/>
    </source>
</evidence>
<dbReference type="RefSeq" id="WP_093518798.1">
    <property type="nucleotide sequence ID" value="NZ_FOSK01000004.1"/>
</dbReference>
<keyword evidence="5 7" id="KW-1133">Transmembrane helix</keyword>
<feature type="transmembrane region" description="Helical" evidence="7">
    <location>
        <begin position="406"/>
        <end position="427"/>
    </location>
</feature>
<feature type="transmembrane region" description="Helical" evidence="7">
    <location>
        <begin position="137"/>
        <end position="159"/>
    </location>
</feature>
<feature type="transmembrane region" description="Helical" evidence="7">
    <location>
        <begin position="87"/>
        <end position="107"/>
    </location>
</feature>
<dbReference type="PANTHER" id="PTHR30047:SF12">
    <property type="entry name" value="BCCT-FAMILY TRANSPORTER"/>
    <property type="match status" value="1"/>
</dbReference>
<dbReference type="PANTHER" id="PTHR30047">
    <property type="entry name" value="HIGH-AFFINITY CHOLINE TRANSPORT PROTEIN-RELATED"/>
    <property type="match status" value="1"/>
</dbReference>
<dbReference type="Pfam" id="PF02028">
    <property type="entry name" value="BCCT"/>
    <property type="match status" value="1"/>
</dbReference>
<evidence type="ECO:0000256" key="5">
    <source>
        <dbReference type="ARBA" id="ARBA00022989"/>
    </source>
</evidence>
<feature type="transmembrane region" description="Helical" evidence="7">
    <location>
        <begin position="319"/>
        <end position="336"/>
    </location>
</feature>
<evidence type="ECO:0000256" key="7">
    <source>
        <dbReference type="SAM" id="Phobius"/>
    </source>
</evidence>
<name>A0A1I3YSK2_9HYPH</name>
<feature type="transmembrane region" description="Helical" evidence="7">
    <location>
        <begin position="192"/>
        <end position="212"/>
    </location>
</feature>
<comment type="caution">
    <text evidence="8">The sequence shown here is derived from an EMBL/GenBank/DDBJ whole genome shotgun (WGS) entry which is preliminary data.</text>
</comment>
<comment type="subcellular location">
    <subcellularLocation>
        <location evidence="1">Cell membrane</location>
        <topology evidence="1">Multi-pass membrane protein</topology>
    </subcellularLocation>
</comment>
<evidence type="ECO:0000256" key="1">
    <source>
        <dbReference type="ARBA" id="ARBA00004651"/>
    </source>
</evidence>
<reference evidence="8 9" key="1">
    <citation type="submission" date="2016-10" db="EMBL/GenBank/DDBJ databases">
        <authorList>
            <person name="Varghese N."/>
            <person name="Submissions S."/>
        </authorList>
    </citation>
    <scope>NUCLEOTIDE SEQUENCE [LARGE SCALE GENOMIC DNA]</scope>
    <source>
        <strain evidence="8 9">DSM 16392</strain>
    </source>
</reference>
<protein>
    <submittedName>
        <fullName evidence="8">Betaine/carnitine transporter, BCCT family</fullName>
    </submittedName>
</protein>
<sequence>MSNTGKRLDTLLLSISLGFVIAIVAGLTIFPEKGNEIANYLFASFNAIFGTPVLLLVFGSVIFLAALGISKYGNIRLGEGSPEYSTFAWVSMMICAGLGSATVYWAFTEWAYYFNAPPLGVQTGTTAAYELGTAYNLFHWGFSAWAAYCIVSLPVAYHFHVRKNPGLSLSAVCTAIRGDKPVTPLWRLISRVIDVIFIFTIFGALSITLGVSVPMVSEILSSLIGIEPTFNVNLVLILIISAFFSLSSYVGIQKGMARISSMNTYLAIGFCIAVFLVGPTMFIAKSTVNGLGIMIQDFIRMSLYTDPVENGGFPEGWTIFYWLYWITYTPFVSIFVTKISKGRSIRGVITNMLLSGSAGCFFFFGILGGLSQSANVTGLVDVAGLVASGEGNQAIVQVMNTLPLSAIFIVLFALVSVLFLATTLDSAAFTMAAASTKGMKENEEPSPMLRLFWCVMLAAVPLAMMFIDAPLNTIKTCAIVTSIPLMFIISYMVYGFIKWMREDFALTSGEDILRQSREAAGAVPAE</sequence>
<evidence type="ECO:0000256" key="2">
    <source>
        <dbReference type="ARBA" id="ARBA00022448"/>
    </source>
</evidence>
<feature type="transmembrane region" description="Helical" evidence="7">
    <location>
        <begin position="348"/>
        <end position="370"/>
    </location>
</feature>
<dbReference type="Proteomes" id="UP000199598">
    <property type="component" value="Unassembled WGS sequence"/>
</dbReference>
<keyword evidence="2" id="KW-0813">Transport</keyword>
<keyword evidence="4 7" id="KW-0812">Transmembrane</keyword>
<dbReference type="EMBL" id="FOSK01000004">
    <property type="protein sequence ID" value="SFK34211.1"/>
    <property type="molecule type" value="Genomic_DNA"/>
</dbReference>
<evidence type="ECO:0000313" key="8">
    <source>
        <dbReference type="EMBL" id="SFK34211.1"/>
    </source>
</evidence>
<evidence type="ECO:0000256" key="3">
    <source>
        <dbReference type="ARBA" id="ARBA00022475"/>
    </source>
</evidence>
<keyword evidence="6 7" id="KW-0472">Membrane</keyword>
<feature type="transmembrane region" description="Helical" evidence="7">
    <location>
        <begin position="473"/>
        <end position="494"/>
    </location>
</feature>
<feature type="transmembrane region" description="Helical" evidence="7">
    <location>
        <begin position="448"/>
        <end position="467"/>
    </location>
</feature>
<evidence type="ECO:0000256" key="4">
    <source>
        <dbReference type="ARBA" id="ARBA00022692"/>
    </source>
</evidence>